<feature type="compositionally biased region" description="Basic residues" evidence="4">
    <location>
        <begin position="34"/>
        <end position="45"/>
    </location>
</feature>
<comment type="caution">
    <text evidence="6">The sequence shown here is derived from an EMBL/GenBank/DDBJ whole genome shotgun (WGS) entry which is preliminary data.</text>
</comment>
<evidence type="ECO:0000256" key="1">
    <source>
        <dbReference type="ARBA" id="ARBA00022555"/>
    </source>
</evidence>
<dbReference type="AlphaFoldDB" id="A0A9W7KZT7"/>
<dbReference type="InterPro" id="IPR033671">
    <property type="entry name" value="TrmH"/>
</dbReference>
<keyword evidence="7" id="KW-1185">Reference proteome</keyword>
<evidence type="ECO:0000313" key="7">
    <source>
        <dbReference type="Proteomes" id="UP001165122"/>
    </source>
</evidence>
<evidence type="ECO:0000256" key="3">
    <source>
        <dbReference type="ARBA" id="ARBA00022679"/>
    </source>
</evidence>
<dbReference type="InterPro" id="IPR029026">
    <property type="entry name" value="tRNA_m1G_MTases_N"/>
</dbReference>
<dbReference type="InterPro" id="IPR001537">
    <property type="entry name" value="SpoU_MeTrfase"/>
</dbReference>
<dbReference type="Proteomes" id="UP001165122">
    <property type="component" value="Unassembled WGS sequence"/>
</dbReference>
<feature type="region of interest" description="Disordered" evidence="4">
    <location>
        <begin position="29"/>
        <end position="56"/>
    </location>
</feature>
<feature type="domain" description="tRNA/rRNA methyltransferase SpoU type" evidence="5">
    <location>
        <begin position="168"/>
        <end position="270"/>
    </location>
</feature>
<organism evidence="6 7">
    <name type="scientific">Triparma laevis f. longispina</name>
    <dbReference type="NCBI Taxonomy" id="1714387"/>
    <lineage>
        <taxon>Eukaryota</taxon>
        <taxon>Sar</taxon>
        <taxon>Stramenopiles</taxon>
        <taxon>Ochrophyta</taxon>
        <taxon>Bolidophyceae</taxon>
        <taxon>Parmales</taxon>
        <taxon>Triparmaceae</taxon>
        <taxon>Triparma</taxon>
    </lineage>
</organism>
<name>A0A9W7KZT7_9STRA</name>
<dbReference type="EMBL" id="BRXW01000315">
    <property type="protein sequence ID" value="GMI17988.1"/>
    <property type="molecule type" value="Genomic_DNA"/>
</dbReference>
<evidence type="ECO:0000256" key="4">
    <source>
        <dbReference type="SAM" id="MobiDB-lite"/>
    </source>
</evidence>
<dbReference type="OrthoDB" id="241340at2759"/>
<evidence type="ECO:0000259" key="5">
    <source>
        <dbReference type="Pfam" id="PF00588"/>
    </source>
</evidence>
<dbReference type="SUPFAM" id="SSF75217">
    <property type="entry name" value="alpha/beta knot"/>
    <property type="match status" value="2"/>
</dbReference>
<keyword evidence="1" id="KW-0694">RNA-binding</keyword>
<dbReference type="PANTHER" id="PTHR43453">
    <property type="entry name" value="RRNA METHYLASE-LIKE"/>
    <property type="match status" value="1"/>
</dbReference>
<keyword evidence="3" id="KW-0808">Transferase</keyword>
<dbReference type="GO" id="GO:0002938">
    <property type="term" value="P:tRNA guanine ribose methylation"/>
    <property type="evidence" value="ECO:0007669"/>
    <property type="project" value="TreeGrafter"/>
</dbReference>
<evidence type="ECO:0000256" key="2">
    <source>
        <dbReference type="ARBA" id="ARBA00022603"/>
    </source>
</evidence>
<sequence>MPKNNISPMVVVLAAVAAIASFTLGRLTSDKTPSSKKPRPVKRAPRSATVSGSDGDFDLPGKNLRVLRKAETVLQKRTTRLVCVIEKCTDVHNYSAVLRTAEALGIQNIYLIAPPLKPSEDDDTKFEPFDSVVAKRGAKNQQTNQNQRKKGVWTEDIKKGLRHNGYARTACKWINVHNFSSTSSCLKSLKDDGFEIWVTDLGQGAECLRPPDCEGKLSIGEFPEKLAIVFGTESSGCTQEMLNGGDKRVYLPLSGFADSLNLSVAAAMVIQMLFFMEPTLEGEISQAEKDELRALWYKSLARNEKEDNKYMDILASGDFPKPFGDMRRAGEHREGWAQKKVVKKNQARYEMLAEELGEDTNKDLVK</sequence>
<dbReference type="CDD" id="cd18092">
    <property type="entry name" value="SpoU-like_TrmH"/>
    <property type="match status" value="1"/>
</dbReference>
<gene>
    <name evidence="6" type="ORF">TrLO_g9049</name>
</gene>
<proteinExistence type="predicted"/>
<dbReference type="PANTHER" id="PTHR43453:SF3">
    <property type="entry name" value="TRNA_RRNA METHYLTRANSFERASE SPOU TYPE DOMAIN-CONTAINING PROTEIN"/>
    <property type="match status" value="1"/>
</dbReference>
<evidence type="ECO:0000313" key="6">
    <source>
        <dbReference type="EMBL" id="GMI17988.1"/>
    </source>
</evidence>
<reference evidence="7" key="1">
    <citation type="journal article" date="2023" name="Commun. Biol.">
        <title>Genome analysis of Parmales, the sister group of diatoms, reveals the evolutionary specialization of diatoms from phago-mixotrophs to photoautotrophs.</title>
        <authorList>
            <person name="Ban H."/>
            <person name="Sato S."/>
            <person name="Yoshikawa S."/>
            <person name="Yamada K."/>
            <person name="Nakamura Y."/>
            <person name="Ichinomiya M."/>
            <person name="Sato N."/>
            <person name="Blanc-Mathieu R."/>
            <person name="Endo H."/>
            <person name="Kuwata A."/>
            <person name="Ogata H."/>
        </authorList>
    </citation>
    <scope>NUCLEOTIDE SEQUENCE [LARGE SCALE GENOMIC DNA]</scope>
    <source>
        <strain evidence="7">NIES 3700</strain>
    </source>
</reference>
<protein>
    <recommendedName>
        <fullName evidence="5">tRNA/rRNA methyltransferase SpoU type domain-containing protein</fullName>
    </recommendedName>
</protein>
<dbReference type="InterPro" id="IPR029028">
    <property type="entry name" value="Alpha/beta_knot_MTases"/>
</dbReference>
<dbReference type="Pfam" id="PF00588">
    <property type="entry name" value="SpoU_methylase"/>
    <property type="match status" value="1"/>
</dbReference>
<keyword evidence="1" id="KW-0820">tRNA-binding</keyword>
<accession>A0A9W7KZT7</accession>
<dbReference type="GO" id="GO:0000049">
    <property type="term" value="F:tRNA binding"/>
    <property type="evidence" value="ECO:0007669"/>
    <property type="project" value="UniProtKB-KW"/>
</dbReference>
<dbReference type="GO" id="GO:0008173">
    <property type="term" value="F:RNA methyltransferase activity"/>
    <property type="evidence" value="ECO:0007669"/>
    <property type="project" value="InterPro"/>
</dbReference>
<keyword evidence="2" id="KW-0489">Methyltransferase</keyword>
<dbReference type="Gene3D" id="3.40.1280.10">
    <property type="match status" value="1"/>
</dbReference>